<dbReference type="SUPFAM" id="SSF52047">
    <property type="entry name" value="RNI-like"/>
    <property type="match status" value="1"/>
</dbReference>
<comment type="caution">
    <text evidence="1">The sequence shown here is derived from an EMBL/GenBank/DDBJ whole genome shotgun (WGS) entry which is preliminary data.</text>
</comment>
<accession>A0A9P6Q7X9</accession>
<dbReference type="Proteomes" id="UP000807716">
    <property type="component" value="Unassembled WGS sequence"/>
</dbReference>
<dbReference type="InterPro" id="IPR032675">
    <property type="entry name" value="LRR_dom_sf"/>
</dbReference>
<protein>
    <submittedName>
        <fullName evidence="1">Uncharacterized protein</fullName>
    </submittedName>
</protein>
<dbReference type="OrthoDB" id="2366709at2759"/>
<gene>
    <name evidence="1" type="ORF">DFQ27_002959</name>
</gene>
<evidence type="ECO:0000313" key="1">
    <source>
        <dbReference type="EMBL" id="KAG0261436.1"/>
    </source>
</evidence>
<name>A0A9P6Q7X9_9FUNG</name>
<dbReference type="Gene3D" id="3.80.10.10">
    <property type="entry name" value="Ribonuclease Inhibitor"/>
    <property type="match status" value="1"/>
</dbReference>
<sequence>MSLVRQNPDIRRFVVRVDMNPEVLVRIVTDYLPNLQDFCLDEPTQRNEHGFLVPSAWNGDVKMLLENLPESVRKVSLRNVYYMPFGDEEASKLKLWWIDYTVVGVRRHHSLESLHIDGDLVGRESEVLVPFLESCSHKLQSATGLGMTFLTHPTIAGALSKIGFTSKVLNGETLEQGMADTDLAKVISRSAQWTRIWLRTSMVGQFTADAIVDYGTNLVSLEIMHHGGWISGMTGSHLQAILSKAPKLKMLLAHWLVYCNEITATDILSSEWATTSLEHIDFKICVPRAGVDDDDEGNMPDGAAVQSSRATQRQVLRRLGQQTNFRRLVIGGMLTSRVTNRFGIQCSCLEMTLESGLDELAGLKELEELDIHHMDHRVGVSELEWMAENFPKLRRLRG</sequence>
<dbReference type="AlphaFoldDB" id="A0A9P6Q7X9"/>
<keyword evidence="2" id="KW-1185">Reference proteome</keyword>
<reference evidence="1" key="1">
    <citation type="journal article" date="2020" name="Fungal Divers.">
        <title>Resolving the Mortierellaceae phylogeny through synthesis of multi-gene phylogenetics and phylogenomics.</title>
        <authorList>
            <person name="Vandepol N."/>
            <person name="Liber J."/>
            <person name="Desiro A."/>
            <person name="Na H."/>
            <person name="Kennedy M."/>
            <person name="Barry K."/>
            <person name="Grigoriev I.V."/>
            <person name="Miller A.N."/>
            <person name="O'Donnell K."/>
            <person name="Stajich J.E."/>
            <person name="Bonito G."/>
        </authorList>
    </citation>
    <scope>NUCLEOTIDE SEQUENCE</scope>
    <source>
        <strain evidence="1">BC1065</strain>
    </source>
</reference>
<evidence type="ECO:0000313" key="2">
    <source>
        <dbReference type="Proteomes" id="UP000807716"/>
    </source>
</evidence>
<dbReference type="EMBL" id="JAAAJB010000216">
    <property type="protein sequence ID" value="KAG0261436.1"/>
    <property type="molecule type" value="Genomic_DNA"/>
</dbReference>
<proteinExistence type="predicted"/>
<feature type="non-terminal residue" evidence="1">
    <location>
        <position position="398"/>
    </location>
</feature>
<organism evidence="1 2">
    <name type="scientific">Actinomortierella ambigua</name>
    <dbReference type="NCBI Taxonomy" id="1343610"/>
    <lineage>
        <taxon>Eukaryota</taxon>
        <taxon>Fungi</taxon>
        <taxon>Fungi incertae sedis</taxon>
        <taxon>Mucoromycota</taxon>
        <taxon>Mortierellomycotina</taxon>
        <taxon>Mortierellomycetes</taxon>
        <taxon>Mortierellales</taxon>
        <taxon>Mortierellaceae</taxon>
        <taxon>Actinomortierella</taxon>
    </lineage>
</organism>